<accession>A0A179G4A2</accession>
<dbReference type="PANTHER" id="PTHR12304:SF4">
    <property type="entry name" value="URIDINE NUCLEOSIDASE"/>
    <property type="match status" value="1"/>
</dbReference>
<dbReference type="Proteomes" id="UP000078397">
    <property type="component" value="Unassembled WGS sequence"/>
</dbReference>
<dbReference type="GO" id="GO:0006152">
    <property type="term" value="P:purine nucleoside catabolic process"/>
    <property type="evidence" value="ECO:0007669"/>
    <property type="project" value="TreeGrafter"/>
</dbReference>
<evidence type="ECO:0000256" key="3">
    <source>
        <dbReference type="ARBA" id="ARBA00023295"/>
    </source>
</evidence>
<dbReference type="GeneID" id="28844568"/>
<dbReference type="GO" id="GO:0070635">
    <property type="term" value="F:nicotinamide riboside hydrolase activity"/>
    <property type="evidence" value="ECO:0007669"/>
    <property type="project" value="EnsemblFungi"/>
</dbReference>
<keyword evidence="2 5" id="KW-0378">Hydrolase</keyword>
<dbReference type="GO" id="GO:0070636">
    <property type="term" value="F:nicotinic acid riboside hydrolase activity"/>
    <property type="evidence" value="ECO:0007669"/>
    <property type="project" value="EnsemblFungi"/>
</dbReference>
<dbReference type="GO" id="GO:0006218">
    <property type="term" value="P:uridine catabolic process"/>
    <property type="evidence" value="ECO:0007669"/>
    <property type="project" value="EnsemblFungi"/>
</dbReference>
<dbReference type="GO" id="GO:0008477">
    <property type="term" value="F:purine nucleosidase activity"/>
    <property type="evidence" value="ECO:0007669"/>
    <property type="project" value="TreeGrafter"/>
</dbReference>
<sequence length="379" mass="41456">MTVSAASRVPVWLDCDPGHDDAFAMLLAAYHPRINLLGISSVHTTWNAASVLTAIGKEKDVPLYRGAVKALERPPAHAPEVHGESGLEGTFLLPKPECEPVDKDAVEAMYEALMAQPKDTAWLVATGSLTNVGALLRTHPEVTAHIKGISIMGGSFGEGFSDAPLSHVDDKDRIGNIGHWAEFNILIDPEAAAEVFHNKEVARKTTLVPLDLSHQVLATNDVRNMLLYGLDGKQDGKGKTTLREMLVELLYFFASTYANVFGITDGPPLHDPIAVAAVLIGTADEIPFSEWHEKKSTHPKHNERFNVTVVTEGTFEEAKAGTTQTGRTIAKVLPAGEEGVRIPRSVDVPRFWREIEACVSRADEVNKKKGKTFWEEYRP</sequence>
<name>A0A179G4A2_METCM</name>
<dbReference type="STRING" id="1380566.A0A179G4A2"/>
<dbReference type="Pfam" id="PF01156">
    <property type="entry name" value="IU_nuc_hydro"/>
    <property type="match status" value="1"/>
</dbReference>
<dbReference type="AlphaFoldDB" id="A0A179G4A2"/>
<evidence type="ECO:0000313" key="5">
    <source>
        <dbReference type="EMBL" id="OAQ72674.1"/>
    </source>
</evidence>
<dbReference type="CDD" id="cd02651">
    <property type="entry name" value="nuc_hydro_IU_UC_XIUA"/>
    <property type="match status" value="1"/>
</dbReference>
<dbReference type="GO" id="GO:0034355">
    <property type="term" value="P:NAD+ biosynthetic process via the salvage pathway"/>
    <property type="evidence" value="ECO:0007669"/>
    <property type="project" value="EnsemblFungi"/>
</dbReference>
<dbReference type="InterPro" id="IPR023186">
    <property type="entry name" value="IUNH"/>
</dbReference>
<keyword evidence="3" id="KW-0326">Glycosidase</keyword>
<dbReference type="OrthoDB" id="432381at2759"/>
<keyword evidence="6" id="KW-1185">Reference proteome</keyword>
<protein>
    <submittedName>
        <fullName evidence="5">Nucleoside hydrolase</fullName>
    </submittedName>
</protein>
<evidence type="ECO:0000256" key="1">
    <source>
        <dbReference type="ARBA" id="ARBA00009176"/>
    </source>
</evidence>
<dbReference type="PANTHER" id="PTHR12304">
    <property type="entry name" value="INOSINE-URIDINE PREFERRING NUCLEOSIDE HYDROLASE"/>
    <property type="match status" value="1"/>
</dbReference>
<dbReference type="EMBL" id="LSBJ02000001">
    <property type="protein sequence ID" value="OAQ72674.1"/>
    <property type="molecule type" value="Genomic_DNA"/>
</dbReference>
<dbReference type="RefSeq" id="XP_018148757.1">
    <property type="nucleotide sequence ID" value="XM_018280574.1"/>
</dbReference>
<dbReference type="GO" id="GO:0045437">
    <property type="term" value="F:uridine nucleosidase activity"/>
    <property type="evidence" value="ECO:0007669"/>
    <property type="project" value="EnsemblFungi"/>
</dbReference>
<dbReference type="GO" id="GO:0006216">
    <property type="term" value="P:cytidine catabolic process"/>
    <property type="evidence" value="ECO:0007669"/>
    <property type="project" value="EnsemblFungi"/>
</dbReference>
<dbReference type="KEGG" id="pchm:VFPPC_00581"/>
<evidence type="ECO:0000259" key="4">
    <source>
        <dbReference type="Pfam" id="PF01156"/>
    </source>
</evidence>
<dbReference type="InterPro" id="IPR036452">
    <property type="entry name" value="Ribo_hydro-like"/>
</dbReference>
<proteinExistence type="inferred from homology"/>
<evidence type="ECO:0000313" key="6">
    <source>
        <dbReference type="Proteomes" id="UP000078397"/>
    </source>
</evidence>
<comment type="caution">
    <text evidence="5">The sequence shown here is derived from an EMBL/GenBank/DDBJ whole genome shotgun (WGS) entry which is preliminary data.</text>
</comment>
<dbReference type="GO" id="GO:0019358">
    <property type="term" value="P:nicotinate nucleotide salvage"/>
    <property type="evidence" value="ECO:0007669"/>
    <property type="project" value="EnsemblFungi"/>
</dbReference>
<evidence type="ECO:0000256" key="2">
    <source>
        <dbReference type="ARBA" id="ARBA00022801"/>
    </source>
</evidence>
<feature type="domain" description="Inosine/uridine-preferring nucleoside hydrolase" evidence="4">
    <location>
        <begin position="11"/>
        <end position="353"/>
    </location>
</feature>
<comment type="similarity">
    <text evidence="1">Belongs to the IUNH family.</text>
</comment>
<dbReference type="SUPFAM" id="SSF53590">
    <property type="entry name" value="Nucleoside hydrolase"/>
    <property type="match status" value="1"/>
</dbReference>
<dbReference type="InterPro" id="IPR001910">
    <property type="entry name" value="Inosine/uridine_hydrolase_dom"/>
</dbReference>
<dbReference type="GO" id="GO:0005829">
    <property type="term" value="C:cytosol"/>
    <property type="evidence" value="ECO:0007669"/>
    <property type="project" value="TreeGrafter"/>
</dbReference>
<dbReference type="Gene3D" id="3.90.245.10">
    <property type="entry name" value="Ribonucleoside hydrolase-like"/>
    <property type="match status" value="1"/>
</dbReference>
<reference evidence="5 6" key="1">
    <citation type="journal article" date="2016" name="PLoS Pathog.">
        <title>Biosynthesis of antibiotic leucinostatins in bio-control fungus Purpureocillium lilacinum and their inhibition on phytophthora revealed by genome mining.</title>
        <authorList>
            <person name="Wang G."/>
            <person name="Liu Z."/>
            <person name="Lin R."/>
            <person name="Li E."/>
            <person name="Mao Z."/>
            <person name="Ling J."/>
            <person name="Yang Y."/>
            <person name="Yin W.B."/>
            <person name="Xie B."/>
        </authorList>
    </citation>
    <scope>NUCLEOTIDE SEQUENCE [LARGE SCALE GENOMIC DNA]</scope>
    <source>
        <strain evidence="5">170</strain>
    </source>
</reference>
<dbReference type="GO" id="GO:0008655">
    <property type="term" value="P:pyrimidine-containing compound salvage"/>
    <property type="evidence" value="ECO:0007669"/>
    <property type="project" value="EnsemblFungi"/>
</dbReference>
<gene>
    <name evidence="5" type="ORF">VFPPC_00581</name>
</gene>
<organism evidence="5 6">
    <name type="scientific">Pochonia chlamydosporia 170</name>
    <dbReference type="NCBI Taxonomy" id="1380566"/>
    <lineage>
        <taxon>Eukaryota</taxon>
        <taxon>Fungi</taxon>
        <taxon>Dikarya</taxon>
        <taxon>Ascomycota</taxon>
        <taxon>Pezizomycotina</taxon>
        <taxon>Sordariomycetes</taxon>
        <taxon>Hypocreomycetidae</taxon>
        <taxon>Hypocreales</taxon>
        <taxon>Clavicipitaceae</taxon>
        <taxon>Pochonia</taxon>
    </lineage>
</organism>